<accession>A0A9P1DGM1</accession>
<dbReference type="EMBL" id="CAMXCT030004334">
    <property type="protein sequence ID" value="CAL4795926.1"/>
    <property type="molecule type" value="Genomic_DNA"/>
</dbReference>
<dbReference type="EMBL" id="CAMXCT010004334">
    <property type="protein sequence ID" value="CAI4008614.1"/>
    <property type="molecule type" value="Genomic_DNA"/>
</dbReference>
<dbReference type="GO" id="GO:0004016">
    <property type="term" value="F:adenylate cyclase activity"/>
    <property type="evidence" value="ECO:0007669"/>
    <property type="project" value="TreeGrafter"/>
</dbReference>
<reference evidence="10" key="2">
    <citation type="submission" date="2024-04" db="EMBL/GenBank/DDBJ databases">
        <authorList>
            <person name="Chen Y."/>
            <person name="Shah S."/>
            <person name="Dougan E. K."/>
            <person name="Thang M."/>
            <person name="Chan C."/>
        </authorList>
    </citation>
    <scope>NUCLEOTIDE SEQUENCE [LARGE SCALE GENOMIC DNA]</scope>
</reference>
<dbReference type="InterPro" id="IPR029787">
    <property type="entry name" value="Nucleotide_cyclase"/>
</dbReference>
<evidence type="ECO:0000256" key="4">
    <source>
        <dbReference type="ARBA" id="ARBA00022989"/>
    </source>
</evidence>
<feature type="region of interest" description="Disordered" evidence="7">
    <location>
        <begin position="39"/>
        <end position="70"/>
    </location>
</feature>
<dbReference type="CDD" id="cd07302">
    <property type="entry name" value="CHD"/>
    <property type="match status" value="1"/>
</dbReference>
<evidence type="ECO:0000313" key="9">
    <source>
        <dbReference type="EMBL" id="CAI4008614.1"/>
    </source>
</evidence>
<feature type="compositionally biased region" description="Polar residues" evidence="7">
    <location>
        <begin position="42"/>
        <end position="51"/>
    </location>
</feature>
<dbReference type="PROSITE" id="PS50125">
    <property type="entry name" value="GUANYLATE_CYCLASE_2"/>
    <property type="match status" value="1"/>
</dbReference>
<dbReference type="GO" id="GO:0000166">
    <property type="term" value="F:nucleotide binding"/>
    <property type="evidence" value="ECO:0007669"/>
    <property type="project" value="UniProtKB-KW"/>
</dbReference>
<dbReference type="Pfam" id="PF00211">
    <property type="entry name" value="Guanylate_cyc"/>
    <property type="match status" value="1"/>
</dbReference>
<dbReference type="SMART" id="SM00044">
    <property type="entry name" value="CYCc"/>
    <property type="match status" value="1"/>
</dbReference>
<keyword evidence="6" id="KW-0456">Lyase</keyword>
<evidence type="ECO:0000256" key="5">
    <source>
        <dbReference type="ARBA" id="ARBA00023136"/>
    </source>
</evidence>
<comment type="caution">
    <text evidence="9">The sequence shown here is derived from an EMBL/GenBank/DDBJ whole genome shotgun (WGS) entry which is preliminary data.</text>
</comment>
<keyword evidence="5" id="KW-0472">Membrane</keyword>
<feature type="non-terminal residue" evidence="9">
    <location>
        <position position="1"/>
    </location>
</feature>
<feature type="domain" description="Guanylate cyclase" evidence="8">
    <location>
        <begin position="339"/>
        <end position="471"/>
    </location>
</feature>
<dbReference type="GO" id="GO:0005886">
    <property type="term" value="C:plasma membrane"/>
    <property type="evidence" value="ECO:0007669"/>
    <property type="project" value="TreeGrafter"/>
</dbReference>
<dbReference type="SUPFAM" id="SSF55073">
    <property type="entry name" value="Nucleotide cyclase"/>
    <property type="match status" value="1"/>
</dbReference>
<organism evidence="9">
    <name type="scientific">Cladocopium goreaui</name>
    <dbReference type="NCBI Taxonomy" id="2562237"/>
    <lineage>
        <taxon>Eukaryota</taxon>
        <taxon>Sar</taxon>
        <taxon>Alveolata</taxon>
        <taxon>Dinophyceae</taxon>
        <taxon>Suessiales</taxon>
        <taxon>Symbiodiniaceae</taxon>
        <taxon>Cladocopium</taxon>
    </lineage>
</organism>
<evidence type="ECO:0000256" key="1">
    <source>
        <dbReference type="ARBA" id="ARBA00004370"/>
    </source>
</evidence>
<proteinExistence type="predicted"/>
<evidence type="ECO:0000256" key="7">
    <source>
        <dbReference type="SAM" id="MobiDB-lite"/>
    </source>
</evidence>
<dbReference type="GO" id="GO:0035556">
    <property type="term" value="P:intracellular signal transduction"/>
    <property type="evidence" value="ECO:0007669"/>
    <property type="project" value="InterPro"/>
</dbReference>
<keyword evidence="2" id="KW-0812">Transmembrane</keyword>
<dbReference type="AlphaFoldDB" id="A0A9P1DGM1"/>
<name>A0A9P1DGM1_9DINO</name>
<dbReference type="GO" id="GO:0007168">
    <property type="term" value="P:receptor guanylyl cyclase signaling pathway"/>
    <property type="evidence" value="ECO:0007669"/>
    <property type="project" value="TreeGrafter"/>
</dbReference>
<evidence type="ECO:0000256" key="3">
    <source>
        <dbReference type="ARBA" id="ARBA00022741"/>
    </source>
</evidence>
<dbReference type="EMBL" id="CAMXCT020004334">
    <property type="protein sequence ID" value="CAL1161989.1"/>
    <property type="molecule type" value="Genomic_DNA"/>
</dbReference>
<evidence type="ECO:0000256" key="6">
    <source>
        <dbReference type="ARBA" id="ARBA00023239"/>
    </source>
</evidence>
<dbReference type="InterPro" id="IPR001054">
    <property type="entry name" value="A/G_cyclase"/>
</dbReference>
<dbReference type="GO" id="GO:0001653">
    <property type="term" value="F:peptide receptor activity"/>
    <property type="evidence" value="ECO:0007669"/>
    <property type="project" value="TreeGrafter"/>
</dbReference>
<dbReference type="InterPro" id="IPR050401">
    <property type="entry name" value="Cyclic_nucleotide_synthase"/>
</dbReference>
<evidence type="ECO:0000259" key="8">
    <source>
        <dbReference type="PROSITE" id="PS50125"/>
    </source>
</evidence>
<reference evidence="9" key="1">
    <citation type="submission" date="2022-10" db="EMBL/GenBank/DDBJ databases">
        <authorList>
            <person name="Chen Y."/>
            <person name="Dougan E. K."/>
            <person name="Chan C."/>
            <person name="Rhodes N."/>
            <person name="Thang M."/>
        </authorList>
    </citation>
    <scope>NUCLEOTIDE SEQUENCE</scope>
</reference>
<dbReference type="Gene3D" id="3.30.70.1230">
    <property type="entry name" value="Nucleotide cyclase"/>
    <property type="match status" value="1"/>
</dbReference>
<evidence type="ECO:0000313" key="12">
    <source>
        <dbReference type="Proteomes" id="UP001152797"/>
    </source>
</evidence>
<keyword evidence="4" id="KW-1133">Transmembrane helix</keyword>
<protein>
    <submittedName>
        <fullName evidence="11">Guanylate cyclase domain-containing protein</fullName>
    </submittedName>
</protein>
<evidence type="ECO:0000256" key="2">
    <source>
        <dbReference type="ARBA" id="ARBA00022692"/>
    </source>
</evidence>
<evidence type="ECO:0000313" key="10">
    <source>
        <dbReference type="EMBL" id="CAL1161989.1"/>
    </source>
</evidence>
<dbReference type="GO" id="GO:0004383">
    <property type="term" value="F:guanylate cyclase activity"/>
    <property type="evidence" value="ECO:0007669"/>
    <property type="project" value="TreeGrafter"/>
</dbReference>
<gene>
    <name evidence="9" type="ORF">C1SCF055_LOCUS34040</name>
</gene>
<dbReference type="PANTHER" id="PTHR11920">
    <property type="entry name" value="GUANYLYL CYCLASE"/>
    <property type="match status" value="1"/>
</dbReference>
<keyword evidence="3" id="KW-0547">Nucleotide-binding</keyword>
<dbReference type="OrthoDB" id="354346at2759"/>
<sequence length="548" mass="61028">RLVIPRIQMSLYRSVSEEVELQDESELLRWESKNTLHRLETPGSTEASLQNEDFGGSDGSEFADGSTTESPEEIADWLIAQSKKRYGPIFADICLEPQYAFNFGEDSLSPESGSPSSGQDMMWAQLLPPNLAGERMRLSDVTAAAMCYANQEPVMDRKLADGWSIAEHENLKQMNSVICWPLMACERCIGVIQLLSPDVDTFSVKDSRYKAVLSVAVLRFLRAELQGQVQVQGELLRSVFPAHVCEEILATSRMAQCQFNDINFEPGSVRHGRSFGRMVSGSSDIDSMTSLTPMSRTGTMQSDRCMRQQAISKGLPKLSATALAELDQLLYSDYHRHVAVLFTDIKDFTPLSEQRGPAGVMLMLDKLFVEFDDVIEQFEPMAFKVETVGDAYMVAFGLMPEVRDDEDPSLIAMTALRVAALLQRAAANINDTFQIRIGLHLGDLMSGIMGKRAPLRYSLVGDTVNTASRMESHGVPGKIHVSESFKVACDPCNALGHINFRRCRREIKGKGEMKTFLVDPEEVLRIRNVTSHLWLDPVKERLRGALGL</sequence>
<dbReference type="PANTHER" id="PTHR11920:SF335">
    <property type="entry name" value="GUANYLATE CYCLASE"/>
    <property type="match status" value="1"/>
</dbReference>
<evidence type="ECO:0000313" key="11">
    <source>
        <dbReference type="EMBL" id="CAL4795926.1"/>
    </source>
</evidence>
<dbReference type="Proteomes" id="UP001152797">
    <property type="component" value="Unassembled WGS sequence"/>
</dbReference>
<keyword evidence="12" id="KW-1185">Reference proteome</keyword>
<comment type="subcellular location">
    <subcellularLocation>
        <location evidence="1">Membrane</location>
    </subcellularLocation>
</comment>